<reference evidence="12" key="1">
    <citation type="submission" date="2020-05" db="UniProtKB">
        <authorList>
            <consortium name="EnsemblMetazoa"/>
        </authorList>
    </citation>
    <scope>IDENTIFICATION</scope>
    <source>
        <strain evidence="12">Jacobina</strain>
    </source>
</reference>
<dbReference type="InterPro" id="IPR044868">
    <property type="entry name" value="Rpn13/ADRM1_Pru"/>
</dbReference>
<keyword evidence="6" id="KW-0539">Nucleus</keyword>
<dbReference type="VEuPathDB" id="VectorBase:LLONM1_003503"/>
<evidence type="ECO:0000259" key="10">
    <source>
        <dbReference type="PROSITE" id="PS51916"/>
    </source>
</evidence>
<protein>
    <recommendedName>
        <fullName evidence="8">Proteasomal ubiquitin receptor ADRM1 homolog</fullName>
    </recommendedName>
</protein>
<dbReference type="InterPro" id="IPR032368">
    <property type="entry name" value="RPN13_DEUBAD"/>
</dbReference>
<dbReference type="PANTHER" id="PTHR12225">
    <property type="entry name" value="ADHESION REGULATING MOLECULE 1 110 KDA CELL MEMBRANE GLYCOPROTEIN"/>
    <property type="match status" value="1"/>
</dbReference>
<dbReference type="Gene3D" id="1.10.2020.20">
    <property type="match status" value="1"/>
</dbReference>
<feature type="domain" description="DEUBAD" evidence="10">
    <location>
        <begin position="243"/>
        <end position="355"/>
    </location>
</feature>
<name>A0A1B0CD33_LUTLO</name>
<dbReference type="Pfam" id="PF16550">
    <property type="entry name" value="RPN13_C"/>
    <property type="match status" value="1"/>
</dbReference>
<dbReference type="VEuPathDB" id="VectorBase:LLOJ002253"/>
<dbReference type="GO" id="GO:0061133">
    <property type="term" value="F:endopeptidase activator activity"/>
    <property type="evidence" value="ECO:0007669"/>
    <property type="project" value="TreeGrafter"/>
</dbReference>
<dbReference type="InterPro" id="IPR006773">
    <property type="entry name" value="Rpn13/ADRM1"/>
</dbReference>
<dbReference type="PANTHER" id="PTHR12225:SF0">
    <property type="entry name" value="PROTEASOMAL UBIQUITIN RECEPTOR ADRM1"/>
    <property type="match status" value="1"/>
</dbReference>
<dbReference type="PROSITE" id="PS51916">
    <property type="entry name" value="DEUBAD"/>
    <property type="match status" value="1"/>
</dbReference>
<evidence type="ECO:0000256" key="9">
    <source>
        <dbReference type="SAM" id="MobiDB-lite"/>
    </source>
</evidence>
<comment type="subcellular location">
    <subcellularLocation>
        <location evidence="2">Cytoplasm</location>
    </subcellularLocation>
    <subcellularLocation>
        <location evidence="1">Nucleus</location>
    </subcellularLocation>
</comment>
<dbReference type="InterPro" id="IPR038633">
    <property type="entry name" value="Rpn13/ADRM1_Pru_sf"/>
</dbReference>
<dbReference type="InterPro" id="IPR044867">
    <property type="entry name" value="DEUBAD_dom"/>
</dbReference>
<proteinExistence type="inferred from homology"/>
<evidence type="ECO:0000259" key="11">
    <source>
        <dbReference type="PROSITE" id="PS51917"/>
    </source>
</evidence>
<sequence length="362" mass="38740">MNMVGKMVHPDTRKGLVYVYQSEDGLIHFCWKDRTTGNTEDDLIIFPDDCEFKKIEQCNTGRVYLLKFKSSSRKLFSWMQETKTDKDDEWCRRINDVINNPPTNIPSGGRGDNSDLQYMLNNMSQQQLMQLFGGVGQIGGLSSLFGGNARSSESSSARNTPSGTASGGTASATAVTPPPVSSSVSQPAAPKKSSSGGASKTTNNGTAAESTNSGGADKTNVLLSELQSYLSEFSPSGVSGNQRNRGTKPVELSAISTLNPWGTIAGDETCRKGLEPLLPKTAAKEPVDQQIRDTVASPQFQQALSMFNNALQSGQLGPVFSQFNLGVEAVTAANDGDTESFLQALEKSITDKGDTKAVPEEK</sequence>
<evidence type="ECO:0000313" key="13">
    <source>
        <dbReference type="Proteomes" id="UP000092461"/>
    </source>
</evidence>
<dbReference type="Proteomes" id="UP000092461">
    <property type="component" value="Unassembled WGS sequence"/>
</dbReference>
<feature type="region of interest" description="Disordered" evidence="9">
    <location>
        <begin position="147"/>
        <end position="217"/>
    </location>
</feature>
<comment type="similarity">
    <text evidence="3">Belongs to the ADRM1 family.</text>
</comment>
<dbReference type="EMBL" id="AJWK01007359">
    <property type="status" value="NOT_ANNOTATED_CDS"/>
    <property type="molecule type" value="Genomic_DNA"/>
</dbReference>
<evidence type="ECO:0000313" key="12">
    <source>
        <dbReference type="EnsemblMetazoa" id="LLOJ002253-PA"/>
    </source>
</evidence>
<keyword evidence="13" id="KW-1185">Reference proteome</keyword>
<evidence type="ECO:0000256" key="7">
    <source>
        <dbReference type="ARBA" id="ARBA00054744"/>
    </source>
</evidence>
<accession>A0A1B0CD33</accession>
<dbReference type="EnsemblMetazoa" id="LLOJ002253-RA">
    <property type="protein sequence ID" value="LLOJ002253-PA"/>
    <property type="gene ID" value="LLOJ002253"/>
</dbReference>
<dbReference type="GO" id="GO:0070628">
    <property type="term" value="F:proteasome binding"/>
    <property type="evidence" value="ECO:0007669"/>
    <property type="project" value="TreeGrafter"/>
</dbReference>
<dbReference type="FunFam" id="2.30.29.70:FF:000001">
    <property type="entry name" value="Proteasomal ubiquitin receptor ADRM1"/>
    <property type="match status" value="1"/>
</dbReference>
<evidence type="ECO:0000256" key="4">
    <source>
        <dbReference type="ARBA" id="ARBA00022490"/>
    </source>
</evidence>
<evidence type="ECO:0000256" key="1">
    <source>
        <dbReference type="ARBA" id="ARBA00004123"/>
    </source>
</evidence>
<comment type="function">
    <text evidence="7">May function as a proteasomal ubiquitin receptor. May promote the deubiquitinating activity associated with the 26S proteasome.</text>
</comment>
<evidence type="ECO:0000256" key="6">
    <source>
        <dbReference type="ARBA" id="ARBA00023242"/>
    </source>
</evidence>
<dbReference type="PROSITE" id="PS51917">
    <property type="entry name" value="PRU"/>
    <property type="match status" value="1"/>
</dbReference>
<dbReference type="GO" id="GO:0005634">
    <property type="term" value="C:nucleus"/>
    <property type="evidence" value="ECO:0007669"/>
    <property type="project" value="UniProtKB-SubCell"/>
</dbReference>
<dbReference type="GO" id="GO:0005737">
    <property type="term" value="C:cytoplasm"/>
    <property type="evidence" value="ECO:0007669"/>
    <property type="project" value="UniProtKB-SubCell"/>
</dbReference>
<dbReference type="InterPro" id="IPR038108">
    <property type="entry name" value="RPN13_DEUBAD_sf"/>
</dbReference>
<dbReference type="Pfam" id="PF04683">
    <property type="entry name" value="Rpn13_ADRM1_Pru"/>
    <property type="match status" value="1"/>
</dbReference>
<dbReference type="CDD" id="cd13314">
    <property type="entry name" value="PH_Rpn13"/>
    <property type="match status" value="1"/>
</dbReference>
<feature type="domain" description="Pru" evidence="11">
    <location>
        <begin position="1"/>
        <end position="101"/>
    </location>
</feature>
<evidence type="ECO:0000256" key="5">
    <source>
        <dbReference type="ARBA" id="ARBA00022942"/>
    </source>
</evidence>
<feature type="compositionally biased region" description="Low complexity" evidence="9">
    <location>
        <begin position="147"/>
        <end position="208"/>
    </location>
</feature>
<evidence type="ECO:0000256" key="8">
    <source>
        <dbReference type="ARBA" id="ARBA00070663"/>
    </source>
</evidence>
<dbReference type="Gene3D" id="2.30.29.70">
    <property type="entry name" value="Proteasomal ubiquitin receptor Rpn13/ADRM1"/>
    <property type="match status" value="1"/>
</dbReference>
<keyword evidence="4" id="KW-0963">Cytoplasm</keyword>
<evidence type="ECO:0000256" key="3">
    <source>
        <dbReference type="ARBA" id="ARBA00009216"/>
    </source>
</evidence>
<evidence type="ECO:0000256" key="2">
    <source>
        <dbReference type="ARBA" id="ARBA00004496"/>
    </source>
</evidence>
<organism evidence="12 13">
    <name type="scientific">Lutzomyia longipalpis</name>
    <name type="common">Sand fly</name>
    <dbReference type="NCBI Taxonomy" id="7200"/>
    <lineage>
        <taxon>Eukaryota</taxon>
        <taxon>Metazoa</taxon>
        <taxon>Ecdysozoa</taxon>
        <taxon>Arthropoda</taxon>
        <taxon>Hexapoda</taxon>
        <taxon>Insecta</taxon>
        <taxon>Pterygota</taxon>
        <taxon>Neoptera</taxon>
        <taxon>Endopterygota</taxon>
        <taxon>Diptera</taxon>
        <taxon>Nematocera</taxon>
        <taxon>Psychodoidea</taxon>
        <taxon>Psychodidae</taxon>
        <taxon>Lutzomyia</taxon>
        <taxon>Lutzomyia</taxon>
    </lineage>
</organism>
<dbReference type="AlphaFoldDB" id="A0A1B0CD33"/>
<dbReference type="GO" id="GO:0008541">
    <property type="term" value="C:proteasome regulatory particle, lid subcomplex"/>
    <property type="evidence" value="ECO:0007669"/>
    <property type="project" value="TreeGrafter"/>
</dbReference>
<keyword evidence="5" id="KW-0647">Proteasome</keyword>